<sequence length="1151" mass="123242">MSTSPTNASPRRALSLAPLAMVVGVFGLFGAGCQDDNQQDIPNRVLDRPTDVALVCANLPDTCGEDCTAEMLAPSACSAESGSCGSSGNHSIGFVANSERNEIAVFARCEGGLVDLNPEVPGYNFIPTGVLPTKLSASADSCRVMSANVGSCDMTLLDAQGLSHYVLEQDNGEKLSPLVDEPSSLVSTVIPQRFLIEDGGGEGGSQSGAWVPLGARPSELVFVPEGASTAPPAPPGTVTEGELCSPLEPGSVYVSFPSCNLVAELDVQTGYILQSRQFVSDGVGGFDIVDTGVSPECPVECPAQFTELGEIPTTQGIDPDGPFPQALEFLYEDLDEDNEDNSDRLGSLFVGGLGSDVLVEIRMDEQGAWTGTNTLELADASGIKRIRVSPTVDLSIDLNETSRFIYVIAGDGSTRVVGREYPGQDDTIGFECDTQIDPSVYPDVSLTDSPLGCVPITEVPSDAPPADRRGLARGPGIRPAEGEVTDWMFNKIEIGEEEMTGDVSYRSPFAVENVVAVGVTTRADVIYVAMDHPLVTEAWTPASGRDGVPSDAEDVLDDILDVTLRPHTLWNDPNAQSAAGLPLMEDAEPSRLVPTDSGPTAFLSPALRRIDGPYFFDPDLDEGDEDKEWFTEALGLLRDLDGLDNPIYKFNLDSNATVPLYDEHVAKVVARDYRSWFPSQWELQWEGNLVGDRTTGRFACEQPGWNDASCLVTEAGDSRLVDESASFCEAGVLPGDKLVIVGCTEDSNCGEGRRCLRETSAGGDSTGICVPGVVFDDAAVAEGLAPYGAAELRQICANFISDPCGEAHREFTITHAYQDELWLQGMDIPPMSHWTTDAEGNAVEVSGSFLCSDEQPADGCTLDSECVELLSDDLDDNGVISDDERDDRWMCVEGNCRRLCEDGDECLLRRLPGPACFGEFVRYRIDMRNAFRLAGPVSFAGDRVDVTADLECVPTQDPEISQLLTNRIPLPATDDPSDPDWSAIPLCPEGNTILPTDPNPCRIEVPRSDEAPLYHNHAYLGESVSALRFSNPVLSLILDLTSIQGLLEPIPEEEEVVNWPASAAGFVRARIPRGYGEAFRISSGFVPFEDNPGLAGAPLILPVRIVPIPGLNSAYIVDGSGQGGSLNVRGQVIRVELGETVEPDISFDGVR</sequence>
<protein>
    <submittedName>
        <fullName evidence="1">Uncharacterized protein</fullName>
    </submittedName>
</protein>
<gene>
    <name evidence="1" type="ORF">PPSIR1_11310</name>
</gene>
<dbReference type="EMBL" id="ABCS01000011">
    <property type="protein sequence ID" value="EDM80360.1"/>
    <property type="molecule type" value="Genomic_DNA"/>
</dbReference>
<dbReference type="Proteomes" id="UP000005801">
    <property type="component" value="Unassembled WGS sequence"/>
</dbReference>
<name>A6G165_9BACT</name>
<reference evidence="1 2" key="1">
    <citation type="submission" date="2007-06" db="EMBL/GenBank/DDBJ databases">
        <authorList>
            <person name="Shimkets L."/>
            <person name="Ferriera S."/>
            <person name="Johnson J."/>
            <person name="Kravitz S."/>
            <person name="Beeson K."/>
            <person name="Sutton G."/>
            <person name="Rogers Y.-H."/>
            <person name="Friedman R."/>
            <person name="Frazier M."/>
            <person name="Venter J.C."/>
        </authorList>
    </citation>
    <scope>NUCLEOTIDE SEQUENCE [LARGE SCALE GENOMIC DNA]</scope>
    <source>
        <strain evidence="1 2">SIR-1</strain>
    </source>
</reference>
<dbReference type="eggNOG" id="COG3391">
    <property type="taxonomic scope" value="Bacteria"/>
</dbReference>
<keyword evidence="2" id="KW-1185">Reference proteome</keyword>
<dbReference type="AlphaFoldDB" id="A6G165"/>
<evidence type="ECO:0000313" key="2">
    <source>
        <dbReference type="Proteomes" id="UP000005801"/>
    </source>
</evidence>
<comment type="caution">
    <text evidence="1">The sequence shown here is derived from an EMBL/GenBank/DDBJ whole genome shotgun (WGS) entry which is preliminary data.</text>
</comment>
<proteinExistence type="predicted"/>
<organism evidence="1 2">
    <name type="scientific">Plesiocystis pacifica SIR-1</name>
    <dbReference type="NCBI Taxonomy" id="391625"/>
    <lineage>
        <taxon>Bacteria</taxon>
        <taxon>Pseudomonadati</taxon>
        <taxon>Myxococcota</taxon>
        <taxon>Polyangia</taxon>
        <taxon>Nannocystales</taxon>
        <taxon>Nannocystaceae</taxon>
        <taxon>Plesiocystis</taxon>
    </lineage>
</organism>
<accession>A6G165</accession>
<evidence type="ECO:0000313" key="1">
    <source>
        <dbReference type="EMBL" id="EDM80360.1"/>
    </source>
</evidence>
<dbReference type="STRING" id="391625.PPSIR1_11310"/>